<protein>
    <recommendedName>
        <fullName evidence="2">Calcineurin-like phosphoesterase domain-containing protein</fullName>
    </recommendedName>
</protein>
<dbReference type="Proteomes" id="UP000235916">
    <property type="component" value="Unassembled WGS sequence"/>
</dbReference>
<dbReference type="AlphaFoldDB" id="A0A2N8KZW3"/>
<dbReference type="PANTHER" id="PTHR46546">
    <property type="entry name" value="SHEWANELLA-LIKE PROTEIN PHOSPHATASE 1"/>
    <property type="match status" value="1"/>
</dbReference>
<evidence type="ECO:0000256" key="1">
    <source>
        <dbReference type="SAM" id="SignalP"/>
    </source>
</evidence>
<keyword evidence="4" id="KW-1185">Reference proteome</keyword>
<name>A0A2N8KZW3_9BURK</name>
<dbReference type="Pfam" id="PF00149">
    <property type="entry name" value="Metallophos"/>
    <property type="match status" value="1"/>
</dbReference>
<gene>
    <name evidence="3" type="ORF">C1O66_16675</name>
</gene>
<keyword evidence="1" id="KW-0732">Signal</keyword>
<dbReference type="Gene3D" id="3.60.21.10">
    <property type="match status" value="1"/>
</dbReference>
<dbReference type="SUPFAM" id="SSF56300">
    <property type="entry name" value="Metallo-dependent phosphatases"/>
    <property type="match status" value="1"/>
</dbReference>
<dbReference type="OrthoDB" id="7550081at2"/>
<dbReference type="InterPro" id="IPR004843">
    <property type="entry name" value="Calcineurin-like_PHP"/>
</dbReference>
<proteinExistence type="predicted"/>
<organism evidence="3 4">
    <name type="scientific">Kinneretia aquatilis</name>
    <dbReference type="NCBI Taxonomy" id="2070761"/>
    <lineage>
        <taxon>Bacteria</taxon>
        <taxon>Pseudomonadati</taxon>
        <taxon>Pseudomonadota</taxon>
        <taxon>Betaproteobacteria</taxon>
        <taxon>Burkholderiales</taxon>
        <taxon>Sphaerotilaceae</taxon>
        <taxon>Roseateles</taxon>
    </lineage>
</organism>
<dbReference type="RefSeq" id="WP_102768915.1">
    <property type="nucleotide sequence ID" value="NZ_POSP01000003.1"/>
</dbReference>
<dbReference type="InterPro" id="IPR029052">
    <property type="entry name" value="Metallo-depent_PP-like"/>
</dbReference>
<sequence length="393" mass="44383">MKKLWTLMWHFMVVGLALASLAAAVGIWHGADVHLGDNMTAYKVGDEGPHVFLEGDLWAQKTLRGSRDEGFHVEEEGHPRHGPFAIDVRFPLDNSRFTVHVEPPEPAAGFVSPPVHYQDGAPVLAVSDIEGNYKTFRDLLIAAQVIDANLDWKFGRGHLVLIGDFVDRGASTTQVLWLIYKLEQAAARHGGRVHYILGNHEIKNLQGNFQAAHKKYFNIAGMLGKQQHELFGDQSFIGQWLMSKNSVELINGVLFAHGGLHPILAELPYTLEDINAQVRQQYRQMFYPKKAASRGDVLSDTSKGVAWYRGYFEGDLRQEDVEKLLNKFQARAIAVGHTPVWNIKTLFDGKVYAVDVRHPLDYRWTLPARRSQALRLEADQAWRVHDDGERQPL</sequence>
<feature type="domain" description="Calcineurin-like phosphoesterase" evidence="2">
    <location>
        <begin position="122"/>
        <end position="340"/>
    </location>
</feature>
<dbReference type="GO" id="GO:0016787">
    <property type="term" value="F:hydrolase activity"/>
    <property type="evidence" value="ECO:0007669"/>
    <property type="project" value="InterPro"/>
</dbReference>
<accession>A0A2N8KZW3</accession>
<dbReference type="EMBL" id="POSP01000003">
    <property type="protein sequence ID" value="PND38998.1"/>
    <property type="molecule type" value="Genomic_DNA"/>
</dbReference>
<evidence type="ECO:0000313" key="3">
    <source>
        <dbReference type="EMBL" id="PND38998.1"/>
    </source>
</evidence>
<evidence type="ECO:0000313" key="4">
    <source>
        <dbReference type="Proteomes" id="UP000235916"/>
    </source>
</evidence>
<dbReference type="PANTHER" id="PTHR46546:SF4">
    <property type="entry name" value="SHEWANELLA-LIKE PROTEIN PHOSPHATASE 1"/>
    <property type="match status" value="1"/>
</dbReference>
<reference evidence="3 4" key="1">
    <citation type="submission" date="2018-01" db="EMBL/GenBank/DDBJ databases">
        <title>Draft genome sequence of Paucibacter aquatile CR182 isolated from freshwater of the Nakdong River.</title>
        <authorList>
            <person name="Choi A."/>
            <person name="Chung E.J."/>
        </authorList>
    </citation>
    <scope>NUCLEOTIDE SEQUENCE [LARGE SCALE GENOMIC DNA]</scope>
    <source>
        <strain evidence="3 4">CR182</strain>
    </source>
</reference>
<feature type="signal peptide" evidence="1">
    <location>
        <begin position="1"/>
        <end position="22"/>
    </location>
</feature>
<evidence type="ECO:0000259" key="2">
    <source>
        <dbReference type="Pfam" id="PF00149"/>
    </source>
</evidence>
<comment type="caution">
    <text evidence="3">The sequence shown here is derived from an EMBL/GenBank/DDBJ whole genome shotgun (WGS) entry which is preliminary data.</text>
</comment>
<feature type="chain" id="PRO_5014899249" description="Calcineurin-like phosphoesterase domain-containing protein" evidence="1">
    <location>
        <begin position="23"/>
        <end position="393"/>
    </location>
</feature>